<comment type="caution">
    <text evidence="1">The sequence shown here is derived from an EMBL/GenBank/DDBJ whole genome shotgun (WGS) entry which is preliminary data.</text>
</comment>
<dbReference type="Proteomes" id="UP001195483">
    <property type="component" value="Unassembled WGS sequence"/>
</dbReference>
<evidence type="ECO:0000313" key="1">
    <source>
        <dbReference type="EMBL" id="KAK3593359.1"/>
    </source>
</evidence>
<accession>A0AAE0SKD8</accession>
<dbReference type="PANTHER" id="PTHR35083:SF3">
    <property type="entry name" value="SI:CH211-91P5.3"/>
    <property type="match status" value="1"/>
</dbReference>
<organism evidence="1 2">
    <name type="scientific">Potamilus streckersoni</name>
    <dbReference type="NCBI Taxonomy" id="2493646"/>
    <lineage>
        <taxon>Eukaryota</taxon>
        <taxon>Metazoa</taxon>
        <taxon>Spiralia</taxon>
        <taxon>Lophotrochozoa</taxon>
        <taxon>Mollusca</taxon>
        <taxon>Bivalvia</taxon>
        <taxon>Autobranchia</taxon>
        <taxon>Heteroconchia</taxon>
        <taxon>Palaeoheterodonta</taxon>
        <taxon>Unionida</taxon>
        <taxon>Unionoidea</taxon>
        <taxon>Unionidae</taxon>
        <taxon>Ambleminae</taxon>
        <taxon>Lampsilini</taxon>
        <taxon>Potamilus</taxon>
    </lineage>
</organism>
<protein>
    <submittedName>
        <fullName evidence="1">Uncharacterized protein</fullName>
    </submittedName>
</protein>
<dbReference type="SUPFAM" id="SSF47986">
    <property type="entry name" value="DEATH domain"/>
    <property type="match status" value="2"/>
</dbReference>
<sequence>MDVHNDKVMDKEYTNWLKVTLSLYYMKSGLHTFIQNEVNCLHQSLRQKIYGSKGVPLQQCSVCCASLVERDQCTRAWTLKNQCKSYCSVWFDELLALHVNQDSEKIFWNNCNITSWPHESWECAKVFLPRGKLYYNDGFAECDVQTLMMLIANCKHFHQKISPSGLDRMHSISTIRNSVMHAYEMKLSDEDRANFINQFIQLLEDPVSLKSNQDCEAAVSKIHEIDKASVDIILSADLQMKALKTAVHEVRQELGMQGESSMDTINSLKKEYKRLGEQLLGSTMGNVENVFKDTSAAWNYRVNELLEAWPSIEKYLLEELAPKNLLTFFEKESLLSAEDCKTMCQFSRSKDAEELLQRIKAKLPDAFFCLLHALNETEQEVVVHELMQQIEELNQATPMMHYHETAQPTPDMAYYTLKLELLKDGNTMHDTESKTRGYFDKGRIVFHHDMRSESLKSEPGSVVVYLRPLSKCTKETLAFFCQHGGMKNFVLDLLKRKDIFESLPEGELTISIKVHCYDKNSMPEVSDGQHIDVLPSVEKDVLRPPDSFTDTDDPQVIRQNLLLQYGYLLEEIEPLQFQDTFIAEGIWDRSFFKELKTINRRRARAADFLHKVLDKGNAALAALVRALKSSGNDDLANSLCVISESSAQFSIEGPLDGSIEVVTEELTTDDQEHTVWSCRLNVAVKKNENVSIDDKPVVVEGGAKQEDKKESFSEQLEPTSLVVGHLLLRDTWHNG</sequence>
<keyword evidence="2" id="KW-1185">Reference proteome</keyword>
<name>A0AAE0SKD8_9BIVA</name>
<reference evidence="1" key="2">
    <citation type="journal article" date="2021" name="Genome Biol. Evol.">
        <title>Developing a high-quality reference genome for a parasitic bivalve with doubly uniparental inheritance (Bivalvia: Unionida).</title>
        <authorList>
            <person name="Smith C.H."/>
        </authorList>
    </citation>
    <scope>NUCLEOTIDE SEQUENCE</scope>
    <source>
        <strain evidence="1">CHS0354</strain>
        <tissue evidence="1">Mantle</tissue>
    </source>
</reference>
<dbReference type="Pfam" id="PF15112">
    <property type="entry name" value="DUF4559"/>
    <property type="match status" value="1"/>
</dbReference>
<dbReference type="InterPro" id="IPR027897">
    <property type="entry name" value="DUF4559"/>
</dbReference>
<proteinExistence type="predicted"/>
<dbReference type="AlphaFoldDB" id="A0AAE0SKD8"/>
<gene>
    <name evidence="1" type="ORF">CHS0354_021926</name>
</gene>
<dbReference type="Gene3D" id="1.10.533.10">
    <property type="entry name" value="Death Domain, Fas"/>
    <property type="match status" value="2"/>
</dbReference>
<dbReference type="PANTHER" id="PTHR35083">
    <property type="entry name" value="RGD1565685 PROTEIN"/>
    <property type="match status" value="1"/>
</dbReference>
<evidence type="ECO:0000313" key="2">
    <source>
        <dbReference type="Proteomes" id="UP001195483"/>
    </source>
</evidence>
<dbReference type="EMBL" id="JAEAOA010001332">
    <property type="protein sequence ID" value="KAK3593359.1"/>
    <property type="molecule type" value="Genomic_DNA"/>
</dbReference>
<dbReference type="InterPro" id="IPR011029">
    <property type="entry name" value="DEATH-like_dom_sf"/>
</dbReference>
<reference evidence="1" key="3">
    <citation type="submission" date="2023-05" db="EMBL/GenBank/DDBJ databases">
        <authorList>
            <person name="Smith C.H."/>
        </authorList>
    </citation>
    <scope>NUCLEOTIDE SEQUENCE</scope>
    <source>
        <strain evidence="1">CHS0354</strain>
        <tissue evidence="1">Mantle</tissue>
    </source>
</reference>
<reference evidence="1" key="1">
    <citation type="journal article" date="2021" name="Genome Biol. Evol.">
        <title>A High-Quality Reference Genome for a Parasitic Bivalve with Doubly Uniparental Inheritance (Bivalvia: Unionida).</title>
        <authorList>
            <person name="Smith C.H."/>
        </authorList>
    </citation>
    <scope>NUCLEOTIDE SEQUENCE</scope>
    <source>
        <strain evidence="1">CHS0354</strain>
    </source>
</reference>